<dbReference type="RefSeq" id="WP_338607717.1">
    <property type="nucleotide sequence ID" value="NZ_CP146275.1"/>
</dbReference>
<dbReference type="EMBL" id="CP146275">
    <property type="protein sequence ID" value="WWT32291.1"/>
    <property type="molecule type" value="Genomic_DNA"/>
</dbReference>
<gene>
    <name evidence="1" type="ORF">V6617_14970</name>
</gene>
<organism evidence="1 2">
    <name type="scientific">Pelagibacterium nitratireducens</name>
    <dbReference type="NCBI Taxonomy" id="1046114"/>
    <lineage>
        <taxon>Bacteria</taxon>
        <taxon>Pseudomonadati</taxon>
        <taxon>Pseudomonadota</taxon>
        <taxon>Alphaproteobacteria</taxon>
        <taxon>Hyphomicrobiales</taxon>
        <taxon>Devosiaceae</taxon>
        <taxon>Pelagibacterium</taxon>
    </lineage>
</organism>
<dbReference type="Proteomes" id="UP001369958">
    <property type="component" value="Chromosome"/>
</dbReference>
<evidence type="ECO:0000313" key="1">
    <source>
        <dbReference type="EMBL" id="WWT32291.1"/>
    </source>
</evidence>
<accession>A0ABZ2I131</accession>
<proteinExistence type="predicted"/>
<reference evidence="1 2" key="1">
    <citation type="submission" date="2024-02" db="EMBL/GenBank/DDBJ databases">
        <title>Complete genome sequence of Pelagibacterium nitratireducens ZH15.</title>
        <authorList>
            <person name="Zhao L.H."/>
        </authorList>
    </citation>
    <scope>NUCLEOTIDE SEQUENCE [LARGE SCALE GENOMIC DNA]</scope>
    <source>
        <strain evidence="1 2">ZH15</strain>
    </source>
</reference>
<protein>
    <submittedName>
        <fullName evidence="1">Uncharacterized protein</fullName>
    </submittedName>
</protein>
<evidence type="ECO:0000313" key="2">
    <source>
        <dbReference type="Proteomes" id="UP001369958"/>
    </source>
</evidence>
<keyword evidence="2" id="KW-1185">Reference proteome</keyword>
<name>A0ABZ2I131_9HYPH</name>
<sequence>MKLLLAVDIADRLRDILASRRPFDIEFEARTLVERHPEAHVEIDDVVATMMQEINRGADQPAKIMLAGSTRAAGTPDHRPD</sequence>